<dbReference type="Proteomes" id="UP000189701">
    <property type="component" value="Unplaced"/>
</dbReference>
<accession>A0A1U7WVB9</accession>
<proteinExistence type="predicted"/>
<dbReference type="Pfam" id="PF04863">
    <property type="entry name" value="EGF_alliinase"/>
    <property type="match status" value="1"/>
</dbReference>
<feature type="transmembrane region" description="Helical" evidence="1">
    <location>
        <begin position="9"/>
        <end position="27"/>
    </location>
</feature>
<feature type="domain" description="Alliinase EGF-like" evidence="2">
    <location>
        <begin position="45"/>
        <end position="99"/>
    </location>
</feature>
<evidence type="ECO:0000313" key="3">
    <source>
        <dbReference type="Proteomes" id="UP000189701"/>
    </source>
</evidence>
<reference evidence="3" key="1">
    <citation type="journal article" date="2013" name="Genome Biol.">
        <title>Reference genomes and transcriptomes of Nicotiana sylvestris and Nicotiana tomentosiformis.</title>
        <authorList>
            <person name="Sierro N."/>
            <person name="Battey J.N."/>
            <person name="Ouadi S."/>
            <person name="Bovet L."/>
            <person name="Goepfert S."/>
            <person name="Bakaher N."/>
            <person name="Peitsch M.C."/>
            <person name="Ivanov N.V."/>
        </authorList>
    </citation>
    <scope>NUCLEOTIDE SEQUENCE [LARGE SCALE GENOMIC DNA]</scope>
</reference>
<gene>
    <name evidence="4 5" type="primary">LOC104227603</name>
</gene>
<evidence type="ECO:0000313" key="5">
    <source>
        <dbReference type="RefSeq" id="XP_009778189.1"/>
    </source>
</evidence>
<dbReference type="Gene3D" id="2.10.25.30">
    <property type="entry name" value="EGF-like, alliinase"/>
    <property type="match status" value="1"/>
</dbReference>
<dbReference type="OrthoDB" id="2020362at2759"/>
<keyword evidence="1" id="KW-1133">Transmembrane helix</keyword>
<evidence type="ECO:0000256" key="1">
    <source>
        <dbReference type="SAM" id="Phobius"/>
    </source>
</evidence>
<dbReference type="AlphaFoldDB" id="A0A1U7WVB9"/>
<dbReference type="InterPro" id="IPR037029">
    <property type="entry name" value="Alliinase_N_sf"/>
</dbReference>
<evidence type="ECO:0000313" key="4">
    <source>
        <dbReference type="RefSeq" id="XP_009778185.1"/>
    </source>
</evidence>
<keyword evidence="3" id="KW-1185">Reference proteome</keyword>
<evidence type="ECO:0000259" key="2">
    <source>
        <dbReference type="Pfam" id="PF04863"/>
    </source>
</evidence>
<keyword evidence="1" id="KW-0812">Transmembrane</keyword>
<dbReference type="STRING" id="4096.A0A1U7WVB9"/>
<dbReference type="GO" id="GO:0016846">
    <property type="term" value="F:carbon-sulfur lyase activity"/>
    <property type="evidence" value="ECO:0007669"/>
    <property type="project" value="InterPro"/>
</dbReference>
<keyword evidence="1" id="KW-0472">Membrane</keyword>
<sequence length="105" mass="11661">MAKIQRCNYVMYLLVLILLMMNIFFFIKELESKSKCSEQEKKKLSWSQRAAEEAEAVASISCSGHGKAYLDGLVVDGIPTCECYTCYAGPDCSLLIPNCSANAFD</sequence>
<protein>
    <submittedName>
        <fullName evidence="4 5">Alliin lyase 1-like</fullName>
    </submittedName>
</protein>
<organism evidence="3 4">
    <name type="scientific">Nicotiana sylvestris</name>
    <name type="common">Wood tobacco</name>
    <name type="synonym">South American tobacco</name>
    <dbReference type="NCBI Taxonomy" id="4096"/>
    <lineage>
        <taxon>Eukaryota</taxon>
        <taxon>Viridiplantae</taxon>
        <taxon>Streptophyta</taxon>
        <taxon>Embryophyta</taxon>
        <taxon>Tracheophyta</taxon>
        <taxon>Spermatophyta</taxon>
        <taxon>Magnoliopsida</taxon>
        <taxon>eudicotyledons</taxon>
        <taxon>Gunneridae</taxon>
        <taxon>Pentapetalae</taxon>
        <taxon>asterids</taxon>
        <taxon>lamiids</taxon>
        <taxon>Solanales</taxon>
        <taxon>Solanaceae</taxon>
        <taxon>Nicotianoideae</taxon>
        <taxon>Nicotianeae</taxon>
        <taxon>Nicotiana</taxon>
    </lineage>
</organism>
<reference evidence="4 5" key="2">
    <citation type="submission" date="2025-04" db="UniProtKB">
        <authorList>
            <consortium name="RefSeq"/>
        </authorList>
    </citation>
    <scope>IDENTIFICATION</scope>
    <source>
        <tissue evidence="4 5">Leaf</tissue>
    </source>
</reference>
<name>A0A1U7WVB9_NICSY</name>
<dbReference type="RefSeq" id="XP_009778189.1">
    <property type="nucleotide sequence ID" value="XM_009779887.1"/>
</dbReference>
<dbReference type="InterPro" id="IPR006947">
    <property type="entry name" value="EGF_alliinase"/>
</dbReference>
<dbReference type="RefSeq" id="XP_009778185.1">
    <property type="nucleotide sequence ID" value="XM_009779883.1"/>
</dbReference>